<organism evidence="2 3">
    <name type="scientific">Zarconia navalis LEGE 11467</name>
    <dbReference type="NCBI Taxonomy" id="1828826"/>
    <lineage>
        <taxon>Bacteria</taxon>
        <taxon>Bacillati</taxon>
        <taxon>Cyanobacteriota</taxon>
        <taxon>Cyanophyceae</taxon>
        <taxon>Oscillatoriophycideae</taxon>
        <taxon>Oscillatoriales</taxon>
        <taxon>Oscillatoriales incertae sedis</taxon>
        <taxon>Zarconia</taxon>
        <taxon>Zarconia navalis</taxon>
    </lineage>
</organism>
<dbReference type="Gene3D" id="3.60.21.10">
    <property type="match status" value="1"/>
</dbReference>
<dbReference type="PANTHER" id="PTHR35769:SF2">
    <property type="entry name" value="CALCINEURIN-LIKE METALLO-PHOSPHOESTERASE SUPERFAMILY PROTEIN"/>
    <property type="match status" value="1"/>
</dbReference>
<evidence type="ECO:0000313" key="2">
    <source>
        <dbReference type="EMBL" id="MBE9040950.1"/>
    </source>
</evidence>
<evidence type="ECO:0000313" key="3">
    <source>
        <dbReference type="Proteomes" id="UP000621799"/>
    </source>
</evidence>
<protein>
    <submittedName>
        <fullName evidence="2">TIGR04168 family protein</fullName>
    </submittedName>
</protein>
<dbReference type="PANTHER" id="PTHR35769">
    <property type="entry name" value="CALCINEURIN-LIKE METALLO-PHOSPHOESTERASE SUPERFAMILY PROTEIN"/>
    <property type="match status" value="1"/>
</dbReference>
<dbReference type="SUPFAM" id="SSF56300">
    <property type="entry name" value="Metallo-dependent phosphatases"/>
    <property type="match status" value="1"/>
</dbReference>
<dbReference type="Proteomes" id="UP000621799">
    <property type="component" value="Unassembled WGS sequence"/>
</dbReference>
<dbReference type="RefSeq" id="WP_264321182.1">
    <property type="nucleotide sequence ID" value="NZ_JADEXN010000135.1"/>
</dbReference>
<comment type="caution">
    <text evidence="2">The sequence shown here is derived from an EMBL/GenBank/DDBJ whole genome shotgun (WGS) entry which is preliminary data.</text>
</comment>
<feature type="non-terminal residue" evidence="2">
    <location>
        <position position="307"/>
    </location>
</feature>
<dbReference type="InterPro" id="IPR027629">
    <property type="entry name" value="DevT-like"/>
</dbReference>
<dbReference type="NCBIfam" id="TIGR04168">
    <property type="entry name" value="TIGR04168 family protein"/>
    <property type="match status" value="1"/>
</dbReference>
<dbReference type="EMBL" id="JADEXN010000135">
    <property type="protein sequence ID" value="MBE9040950.1"/>
    <property type="molecule type" value="Genomic_DNA"/>
</dbReference>
<dbReference type="InterPro" id="IPR004843">
    <property type="entry name" value="Calcineurin-like_PHP"/>
</dbReference>
<name>A0A928W0B7_9CYAN</name>
<dbReference type="Pfam" id="PF00149">
    <property type="entry name" value="Metallophos"/>
    <property type="match status" value="1"/>
</dbReference>
<keyword evidence="3" id="KW-1185">Reference proteome</keyword>
<evidence type="ECO:0000259" key="1">
    <source>
        <dbReference type="Pfam" id="PF00149"/>
    </source>
</evidence>
<feature type="domain" description="Calcineurin-like phosphoesterase" evidence="1">
    <location>
        <begin position="12"/>
        <end position="228"/>
    </location>
</feature>
<proteinExistence type="predicted"/>
<dbReference type="GO" id="GO:0016787">
    <property type="term" value="F:hydrolase activity"/>
    <property type="evidence" value="ECO:0007669"/>
    <property type="project" value="InterPro"/>
</dbReference>
<dbReference type="InterPro" id="IPR029052">
    <property type="entry name" value="Metallo-depent_PP-like"/>
</dbReference>
<dbReference type="AlphaFoldDB" id="A0A928W0B7"/>
<reference evidence="2" key="1">
    <citation type="submission" date="2020-10" db="EMBL/GenBank/DDBJ databases">
        <authorList>
            <person name="Castelo-Branco R."/>
            <person name="Eusebio N."/>
            <person name="Adriana R."/>
            <person name="Vieira A."/>
            <person name="Brugerolle De Fraissinette N."/>
            <person name="Rezende De Castro R."/>
            <person name="Schneider M.P."/>
            <person name="Vasconcelos V."/>
            <person name="Leao P.N."/>
        </authorList>
    </citation>
    <scope>NUCLEOTIDE SEQUENCE</scope>
    <source>
        <strain evidence="2">LEGE 11467</strain>
    </source>
</reference>
<accession>A0A928W0B7</accession>
<gene>
    <name evidence="2" type="ORF">IQ235_09175</name>
</gene>
<dbReference type="CDD" id="cd07397">
    <property type="entry name" value="MPP_NostocDevT-like"/>
    <property type="match status" value="1"/>
</dbReference>
<sequence length="307" mass="34558">MSSSENYREQPIRIAVVGDVHDQWDETDATALKNLGVDLVLFVGDFGNESVAVVRQIAQLDLPKATIFGNHDAWYTATPWGRKRCPYQRPQEDWLTEQLDLLEEVRVGYRALDFPELQLTVVGGRPFSWGGSSWTKYQDFYREQFGVATFEESVERIVSAAKDATHHRIVFLAHNGPTGLGDLPEDICGKDWEPIGGDHGDRDLEVAILRVRQLGKTIPLVTFGHMHHNLRHTKTQRRETLEVAPEGTIYLNAARVPRIKSEGSLRSFSLVSLEGETAPHISLVWVDARGRIAEEETLYADESLVKG</sequence>